<gene>
    <name evidence="5" type="ORF">Raf01_31360</name>
</gene>
<dbReference type="EMBL" id="BONZ01000030">
    <property type="protein sequence ID" value="GIH14964.1"/>
    <property type="molecule type" value="Genomic_DNA"/>
</dbReference>
<dbReference type="InterPro" id="IPR000182">
    <property type="entry name" value="GNAT_dom"/>
</dbReference>
<evidence type="ECO:0000313" key="5">
    <source>
        <dbReference type="EMBL" id="GIH14964.1"/>
    </source>
</evidence>
<dbReference type="AlphaFoldDB" id="A0A8J3VQB2"/>
<organism evidence="5 6">
    <name type="scientific">Rugosimonospora africana</name>
    <dbReference type="NCBI Taxonomy" id="556532"/>
    <lineage>
        <taxon>Bacteria</taxon>
        <taxon>Bacillati</taxon>
        <taxon>Actinomycetota</taxon>
        <taxon>Actinomycetes</taxon>
        <taxon>Micromonosporales</taxon>
        <taxon>Micromonosporaceae</taxon>
        <taxon>Rugosimonospora</taxon>
    </lineage>
</organism>
<proteinExistence type="inferred from homology"/>
<keyword evidence="2" id="KW-0012">Acyltransferase</keyword>
<reference evidence="5" key="1">
    <citation type="submission" date="2021-01" db="EMBL/GenBank/DDBJ databases">
        <title>Whole genome shotgun sequence of Rugosimonospora africana NBRC 104875.</title>
        <authorList>
            <person name="Komaki H."/>
            <person name="Tamura T."/>
        </authorList>
    </citation>
    <scope>NUCLEOTIDE SEQUENCE</scope>
    <source>
        <strain evidence="5">NBRC 104875</strain>
    </source>
</reference>
<dbReference type="Pfam" id="PF13302">
    <property type="entry name" value="Acetyltransf_3"/>
    <property type="match status" value="1"/>
</dbReference>
<dbReference type="GO" id="GO:0016747">
    <property type="term" value="F:acyltransferase activity, transferring groups other than amino-acyl groups"/>
    <property type="evidence" value="ECO:0007669"/>
    <property type="project" value="InterPro"/>
</dbReference>
<dbReference type="PANTHER" id="PTHR43792:SF8">
    <property type="entry name" value="[RIBOSOMAL PROTEIN US5]-ALANINE N-ACETYLTRANSFERASE"/>
    <property type="match status" value="1"/>
</dbReference>
<dbReference type="PROSITE" id="PS51186">
    <property type="entry name" value="GNAT"/>
    <property type="match status" value="1"/>
</dbReference>
<keyword evidence="6" id="KW-1185">Reference proteome</keyword>
<keyword evidence="1" id="KW-0808">Transferase</keyword>
<evidence type="ECO:0000313" key="6">
    <source>
        <dbReference type="Proteomes" id="UP000642748"/>
    </source>
</evidence>
<name>A0A8J3VQB2_9ACTN</name>
<dbReference type="InterPro" id="IPR016181">
    <property type="entry name" value="Acyl_CoA_acyltransferase"/>
</dbReference>
<evidence type="ECO:0000259" key="4">
    <source>
        <dbReference type="PROSITE" id="PS51186"/>
    </source>
</evidence>
<dbReference type="SUPFAM" id="SSF55729">
    <property type="entry name" value="Acyl-CoA N-acyltransferases (Nat)"/>
    <property type="match status" value="1"/>
</dbReference>
<comment type="similarity">
    <text evidence="3">Belongs to the acetyltransferase family. RimJ subfamily.</text>
</comment>
<accession>A0A8J3VQB2</accession>
<feature type="domain" description="N-acetyltransferase" evidence="4">
    <location>
        <begin position="5"/>
        <end position="168"/>
    </location>
</feature>
<dbReference type="Gene3D" id="3.40.630.30">
    <property type="match status" value="1"/>
</dbReference>
<protein>
    <submittedName>
        <fullName evidence="5">N-acetyltransferase</fullName>
    </submittedName>
</protein>
<comment type="caution">
    <text evidence="5">The sequence shown here is derived from an EMBL/GenBank/DDBJ whole genome shotgun (WGS) entry which is preliminary data.</text>
</comment>
<sequence length="175" mass="19900">MAVMTQLRPLTIADWEVVHEWARREEACRYQAWGPNTPQQTKSFVQAAVQAWAQRPQIRFVYAITVDSQVVGNAELRLHGNRQGEVSYAVHPNLWGRGLAAEAAHQLVVIGFTVHKLHRIFGTCDPRNVASGRVLTKVGMKYEGRMRETLLIRDGWRDSDLYAILETDSRVNAFT</sequence>
<dbReference type="PANTHER" id="PTHR43792">
    <property type="entry name" value="GNAT FAMILY, PUTATIVE (AFU_ORTHOLOGUE AFUA_3G00765)-RELATED-RELATED"/>
    <property type="match status" value="1"/>
</dbReference>
<evidence type="ECO:0000256" key="2">
    <source>
        <dbReference type="ARBA" id="ARBA00023315"/>
    </source>
</evidence>
<dbReference type="Proteomes" id="UP000642748">
    <property type="component" value="Unassembled WGS sequence"/>
</dbReference>
<dbReference type="InterPro" id="IPR051531">
    <property type="entry name" value="N-acetyltransferase"/>
</dbReference>
<evidence type="ECO:0000256" key="3">
    <source>
        <dbReference type="ARBA" id="ARBA00038502"/>
    </source>
</evidence>
<evidence type="ECO:0000256" key="1">
    <source>
        <dbReference type="ARBA" id="ARBA00022679"/>
    </source>
</evidence>